<accession>A0A8J4F370</accession>
<evidence type="ECO:0008006" key="4">
    <source>
        <dbReference type="Google" id="ProtNLM"/>
    </source>
</evidence>
<feature type="region of interest" description="Disordered" evidence="1">
    <location>
        <begin position="292"/>
        <end position="312"/>
    </location>
</feature>
<proteinExistence type="predicted"/>
<comment type="caution">
    <text evidence="2">The sequence shown here is derived from an EMBL/GenBank/DDBJ whole genome shotgun (WGS) entry which is preliminary data.</text>
</comment>
<evidence type="ECO:0000313" key="3">
    <source>
        <dbReference type="Proteomes" id="UP000747399"/>
    </source>
</evidence>
<gene>
    <name evidence="2" type="ORF">Vafri_14070</name>
</gene>
<organism evidence="2 3">
    <name type="scientific">Volvox africanus</name>
    <dbReference type="NCBI Taxonomy" id="51714"/>
    <lineage>
        <taxon>Eukaryota</taxon>
        <taxon>Viridiplantae</taxon>
        <taxon>Chlorophyta</taxon>
        <taxon>core chlorophytes</taxon>
        <taxon>Chlorophyceae</taxon>
        <taxon>CS clade</taxon>
        <taxon>Chlamydomonadales</taxon>
        <taxon>Volvocaceae</taxon>
        <taxon>Volvox</taxon>
    </lineage>
</organism>
<dbReference type="Proteomes" id="UP000747399">
    <property type="component" value="Unassembled WGS sequence"/>
</dbReference>
<evidence type="ECO:0000256" key="1">
    <source>
        <dbReference type="SAM" id="MobiDB-lite"/>
    </source>
</evidence>
<dbReference type="AlphaFoldDB" id="A0A8J4F370"/>
<sequence>MTLRVNVPFQWRVDVPVSTIDMAIAAIAAEPHQGVQIPKNRCLLRTFFLILSTLSISSAYPIAVTQNPPTHYNGTAQPRELVHSPDGDQEVLHNNNIILTTQQQKWSPPSRESDVLAWTEMNCTSEEFRPSSNYRGLECHLANLWPEHNCPIVGLNVPACSRCTMWRRGQLPLAASPGPSQYSRNARPQPCDETIWEFGYWNGEEWLPSGTYPQCSNLTLSPADVYQCLKGRRVVLFGDSMIRPLLGRLAAYLRGMPQYVDHVYHFPGGYYMANGTHDAFVEKAILPSLRASAKAKSPRQRTQDEVSPPQEASWDPRVTLEMQFYWASQFTNYTLLGFNAPPMEELPGVLDGSDVMIAGPMYHSPGDYEPFRMHLIQFFQKLARVGKRVSQFFWIGSIPDTAENVHEYGERNHLMRAFITMLNGQSMNGDLSVPRRSYYVNMPRMAHHAPTKRIDRYHYQCTMQQRFPAALNPKLSELPESMDCRAILHLNLIQSILKVACDQSRQS</sequence>
<protein>
    <recommendedName>
        <fullName evidence="4">SGNH domain-containing protein</fullName>
    </recommendedName>
</protein>
<keyword evidence="3" id="KW-1185">Reference proteome</keyword>
<name>A0A8J4F370_9CHLO</name>
<reference evidence="2" key="1">
    <citation type="journal article" date="2021" name="Proc. Natl. Acad. Sci. U.S.A.">
        <title>Three genomes in the algal genus Volvox reveal the fate of a haploid sex-determining region after a transition to homothallism.</title>
        <authorList>
            <person name="Yamamoto K."/>
            <person name="Hamaji T."/>
            <person name="Kawai-Toyooka H."/>
            <person name="Matsuzaki R."/>
            <person name="Takahashi F."/>
            <person name="Nishimura Y."/>
            <person name="Kawachi M."/>
            <person name="Noguchi H."/>
            <person name="Minakuchi Y."/>
            <person name="Umen J.G."/>
            <person name="Toyoda A."/>
            <person name="Nozaki H."/>
        </authorList>
    </citation>
    <scope>NUCLEOTIDE SEQUENCE</scope>
    <source>
        <strain evidence="2">NIES-3780</strain>
    </source>
</reference>
<dbReference type="EMBL" id="BNCO01000033">
    <property type="protein sequence ID" value="GIL59149.1"/>
    <property type="molecule type" value="Genomic_DNA"/>
</dbReference>
<evidence type="ECO:0000313" key="2">
    <source>
        <dbReference type="EMBL" id="GIL59149.1"/>
    </source>
</evidence>